<accession>A0ABR4XPU4</accession>
<sequence>MYRYQGTFYLVKSYFRLLNGDFPRIETIIDIRKIYDQLYRDFILEDNRPDGAFFRSRQLEVDFGGQGVKMTLPADEDDLENKIDHWLDFISDKNIPYLIKGSAAFGTFMDLSPFYQGNGLTARYIFSAYLTRKLDPLTGLNFSRQLLKNHESYSNSLQEFIDRRNFAEGSFWSDRYYL</sequence>
<dbReference type="Gene3D" id="1.10.3290.10">
    <property type="entry name" value="Fido-like domain"/>
    <property type="match status" value="1"/>
</dbReference>
<evidence type="ECO:0000313" key="3">
    <source>
        <dbReference type="Proteomes" id="UP000030023"/>
    </source>
</evidence>
<evidence type="ECO:0000313" key="2">
    <source>
        <dbReference type="EMBL" id="KGO29300.1"/>
    </source>
</evidence>
<dbReference type="PROSITE" id="PS51459">
    <property type="entry name" value="FIDO"/>
    <property type="match status" value="1"/>
</dbReference>
<dbReference type="Pfam" id="PF02661">
    <property type="entry name" value="Fic"/>
    <property type="match status" value="1"/>
</dbReference>
<protein>
    <recommendedName>
        <fullName evidence="1">Fido domain-containing protein</fullName>
    </recommendedName>
</protein>
<gene>
    <name evidence="2" type="ORF">Q757_06970</name>
</gene>
<keyword evidence="3" id="KW-1185">Reference proteome</keyword>
<dbReference type="InterPro" id="IPR036597">
    <property type="entry name" value="Fido-like_dom_sf"/>
</dbReference>
<name>A0ABR4XPU4_9LACO</name>
<dbReference type="InterPro" id="IPR003812">
    <property type="entry name" value="Fido"/>
</dbReference>
<organism evidence="2 3">
    <name type="scientific">Oenococcus alcoholitolerans</name>
    <dbReference type="NCBI Taxonomy" id="931074"/>
    <lineage>
        <taxon>Bacteria</taxon>
        <taxon>Bacillati</taxon>
        <taxon>Bacillota</taxon>
        <taxon>Bacilli</taxon>
        <taxon>Lactobacillales</taxon>
        <taxon>Lactobacillaceae</taxon>
        <taxon>Oenococcus</taxon>
    </lineage>
</organism>
<dbReference type="Proteomes" id="UP000030023">
    <property type="component" value="Unassembled WGS sequence"/>
</dbReference>
<evidence type="ECO:0000259" key="1">
    <source>
        <dbReference type="PROSITE" id="PS51459"/>
    </source>
</evidence>
<comment type="caution">
    <text evidence="2">The sequence shown here is derived from an EMBL/GenBank/DDBJ whole genome shotgun (WGS) entry which is preliminary data.</text>
</comment>
<dbReference type="SUPFAM" id="SSF140931">
    <property type="entry name" value="Fic-like"/>
    <property type="match status" value="1"/>
</dbReference>
<feature type="domain" description="Fido" evidence="1">
    <location>
        <begin position="26"/>
        <end position="175"/>
    </location>
</feature>
<reference evidence="2 3" key="1">
    <citation type="journal article" date="2014" name="Antonie Van Leeuwenhoek">
        <title>Oenococcus alcoholitolerans sp. nov., a lactic acid bacteria isolated from cachaca and ethanol fermentation processes.</title>
        <authorList>
            <person name="Badotti F."/>
            <person name="Moreira A.P."/>
            <person name="Tonon L.A."/>
            <person name="de Lucena B.T."/>
            <person name="Gomes Fde C."/>
            <person name="Kruger R."/>
            <person name="Thompson C.C."/>
            <person name="de Morais M.A.Jr."/>
            <person name="Rosa C.A."/>
            <person name="Thompson F.L."/>
        </authorList>
    </citation>
    <scope>NUCLEOTIDE SEQUENCE [LARGE SCALE GENOMIC DNA]</scope>
    <source>
        <strain evidence="2 3">UFRJ-M7.2.18</strain>
    </source>
</reference>
<dbReference type="EMBL" id="AXCV01000343">
    <property type="protein sequence ID" value="KGO29300.1"/>
    <property type="molecule type" value="Genomic_DNA"/>
</dbReference>
<proteinExistence type="predicted"/>